<sequence length="470" mass="52330">MRPQYPHFQPYNLSPLDHHLPPMHLTFFLTFKPEDYAQALSVIESGLNSLLFSLPFLTGNVARIPQPGGVRQLHPAIPAVLDQYPMFKVKHHHNSYLPGNTSRAPETKISYDDVFIPIPLDHASNELSPAFRLQANILEDGLILCATMHHTVMDGKGLTNVLKALSLHCQNVHTKRPTVPLTTPAEQEAGRKQILQAGLAQKPAARIQTHVSSKVAQGSVPLIPEVPVTRRLVISNAKLAKLREMCASSANHSVNLSRNDVFAALMWLCVIRARESVSPAPTDANRKSTMGTVSDTRAIMRPALSDAYMGNAYSALCTESPLCQSAYVNRSPNSAAEQMQRRIDGLKATDVASVAQLAVAIRQDRIALNDEYIRTEIAAVVNKPEWQPTFLAQCDYLQSSLRNFTFYDMDFGPVLGRISDFDIPDGRLSRIAWDLPARYANAPWELRIGLEPKVMESLRMDPLFQWVEEK</sequence>
<reference evidence="3" key="1">
    <citation type="submission" date="2022-12" db="EMBL/GenBank/DDBJ databases">
        <authorList>
            <person name="Petersen C."/>
        </authorList>
    </citation>
    <scope>NUCLEOTIDE SEQUENCE</scope>
    <source>
        <strain evidence="3">IBT 35675</strain>
    </source>
</reference>
<dbReference type="GO" id="GO:0016747">
    <property type="term" value="F:acyltransferase activity, transferring groups other than amino-acyl groups"/>
    <property type="evidence" value="ECO:0007669"/>
    <property type="project" value="TreeGrafter"/>
</dbReference>
<keyword evidence="4" id="KW-1185">Reference proteome</keyword>
<gene>
    <name evidence="3" type="ORF">N7541_003219</name>
</gene>
<dbReference type="SUPFAM" id="SSF52777">
    <property type="entry name" value="CoA-dependent acyltransferases"/>
    <property type="match status" value="1"/>
</dbReference>
<keyword evidence="2" id="KW-0012">Acyltransferase</keyword>
<organism evidence="3 4">
    <name type="scientific">Penicillium brevicompactum</name>
    <dbReference type="NCBI Taxonomy" id="5074"/>
    <lineage>
        <taxon>Eukaryota</taxon>
        <taxon>Fungi</taxon>
        <taxon>Dikarya</taxon>
        <taxon>Ascomycota</taxon>
        <taxon>Pezizomycotina</taxon>
        <taxon>Eurotiomycetes</taxon>
        <taxon>Eurotiomycetidae</taxon>
        <taxon>Eurotiales</taxon>
        <taxon>Aspergillaceae</taxon>
        <taxon>Penicillium</taxon>
    </lineage>
</organism>
<dbReference type="PANTHER" id="PTHR31642">
    <property type="entry name" value="TRICHOTHECENE 3-O-ACETYLTRANSFERASE"/>
    <property type="match status" value="1"/>
</dbReference>
<dbReference type="PANTHER" id="PTHR31642:SF270">
    <property type="entry name" value="O-ACYLTRANSFERASE AUSQ"/>
    <property type="match status" value="1"/>
</dbReference>
<dbReference type="Proteomes" id="UP001148299">
    <property type="component" value="Unassembled WGS sequence"/>
</dbReference>
<evidence type="ECO:0000256" key="2">
    <source>
        <dbReference type="ARBA" id="ARBA00023315"/>
    </source>
</evidence>
<protein>
    <submittedName>
        <fullName evidence="3">Uncharacterized protein</fullName>
    </submittedName>
</protein>
<proteinExistence type="predicted"/>
<dbReference type="Gene3D" id="3.30.559.10">
    <property type="entry name" value="Chloramphenicol acetyltransferase-like domain"/>
    <property type="match status" value="2"/>
</dbReference>
<evidence type="ECO:0000313" key="4">
    <source>
        <dbReference type="Proteomes" id="UP001148299"/>
    </source>
</evidence>
<dbReference type="AlphaFoldDB" id="A0A9W9RLF0"/>
<dbReference type="Pfam" id="PF02458">
    <property type="entry name" value="Transferase"/>
    <property type="match status" value="1"/>
</dbReference>
<dbReference type="InterPro" id="IPR050317">
    <property type="entry name" value="Plant_Fungal_Acyltransferase"/>
</dbReference>
<keyword evidence="1" id="KW-0808">Transferase</keyword>
<reference evidence="3" key="2">
    <citation type="journal article" date="2023" name="IMA Fungus">
        <title>Comparative genomic study of the Penicillium genus elucidates a diverse pangenome and 15 lateral gene transfer events.</title>
        <authorList>
            <person name="Petersen C."/>
            <person name="Sorensen T."/>
            <person name="Nielsen M.R."/>
            <person name="Sondergaard T.E."/>
            <person name="Sorensen J.L."/>
            <person name="Fitzpatrick D.A."/>
            <person name="Frisvad J.C."/>
            <person name="Nielsen K.L."/>
        </authorList>
    </citation>
    <scope>NUCLEOTIDE SEQUENCE</scope>
    <source>
        <strain evidence="3">IBT 35675</strain>
    </source>
</reference>
<dbReference type="InterPro" id="IPR023213">
    <property type="entry name" value="CAT-like_dom_sf"/>
</dbReference>
<name>A0A9W9RLF0_PENBR</name>
<accession>A0A9W9RLF0</accession>
<comment type="caution">
    <text evidence="3">The sequence shown here is derived from an EMBL/GenBank/DDBJ whole genome shotgun (WGS) entry which is preliminary data.</text>
</comment>
<evidence type="ECO:0000313" key="3">
    <source>
        <dbReference type="EMBL" id="KAJ5362375.1"/>
    </source>
</evidence>
<dbReference type="EMBL" id="JAPZBR010000002">
    <property type="protein sequence ID" value="KAJ5362375.1"/>
    <property type="molecule type" value="Genomic_DNA"/>
</dbReference>
<evidence type="ECO:0000256" key="1">
    <source>
        <dbReference type="ARBA" id="ARBA00022679"/>
    </source>
</evidence>